<dbReference type="EMBL" id="MCFD01000004">
    <property type="protein sequence ID" value="ORX71258.1"/>
    <property type="molecule type" value="Genomic_DNA"/>
</dbReference>
<comment type="caution">
    <text evidence="5">The sequence shown here is derived from an EMBL/GenBank/DDBJ whole genome shotgun (WGS) entry which is preliminary data.</text>
</comment>
<feature type="site" description="Contributes to redox potential value" evidence="2">
    <location>
        <position position="9"/>
    </location>
</feature>
<dbReference type="PIRSF" id="PIRSF000077">
    <property type="entry name" value="Thioredoxin"/>
    <property type="match status" value="1"/>
</dbReference>
<dbReference type="Pfam" id="PF00085">
    <property type="entry name" value="Thioredoxin"/>
    <property type="match status" value="1"/>
</dbReference>
<evidence type="ECO:0000259" key="4">
    <source>
        <dbReference type="PROSITE" id="PS51352"/>
    </source>
</evidence>
<keyword evidence="3" id="KW-0676">Redox-active center</keyword>
<keyword evidence="6" id="KW-1185">Reference proteome</keyword>
<dbReference type="SUPFAM" id="SSF52833">
    <property type="entry name" value="Thioredoxin-like"/>
    <property type="match status" value="1"/>
</dbReference>
<dbReference type="AlphaFoldDB" id="A0A1Y1WD47"/>
<evidence type="ECO:0000256" key="3">
    <source>
        <dbReference type="PIRSR" id="PIRSR000077-4"/>
    </source>
</evidence>
<evidence type="ECO:0000256" key="1">
    <source>
        <dbReference type="ARBA" id="ARBA00023157"/>
    </source>
</evidence>
<dbReference type="Proteomes" id="UP000193922">
    <property type="component" value="Unassembled WGS sequence"/>
</dbReference>
<evidence type="ECO:0000313" key="6">
    <source>
        <dbReference type="Proteomes" id="UP000193922"/>
    </source>
</evidence>
<evidence type="ECO:0000256" key="2">
    <source>
        <dbReference type="PIRSR" id="PIRSR000077-1"/>
    </source>
</evidence>
<feature type="disulfide bond" description="Redox-active" evidence="3">
    <location>
        <begin position="8"/>
        <end position="11"/>
    </location>
</feature>
<accession>A0A1Y1WD47</accession>
<dbReference type="CDD" id="cd02947">
    <property type="entry name" value="TRX_family"/>
    <property type="match status" value="1"/>
</dbReference>
<protein>
    <submittedName>
        <fullName evidence="5">Thioredoxin domain-containing protein</fullName>
    </submittedName>
</protein>
<reference evidence="5 6" key="1">
    <citation type="submission" date="2016-07" db="EMBL/GenBank/DDBJ databases">
        <title>Pervasive Adenine N6-methylation of Active Genes in Fungi.</title>
        <authorList>
            <consortium name="DOE Joint Genome Institute"/>
            <person name="Mondo S.J."/>
            <person name="Dannebaum R.O."/>
            <person name="Kuo R.C."/>
            <person name="Labutti K."/>
            <person name="Haridas S."/>
            <person name="Kuo A."/>
            <person name="Salamov A."/>
            <person name="Ahrendt S.R."/>
            <person name="Lipzen A."/>
            <person name="Sullivan W."/>
            <person name="Andreopoulos W.B."/>
            <person name="Clum A."/>
            <person name="Lindquist E."/>
            <person name="Daum C."/>
            <person name="Ramamoorthy G.K."/>
            <person name="Gryganskyi A."/>
            <person name="Culley D."/>
            <person name="Magnuson J.K."/>
            <person name="James T.Y."/>
            <person name="O'Malley M.A."/>
            <person name="Stajich J.E."/>
            <person name="Spatafora J.W."/>
            <person name="Visel A."/>
            <person name="Grigoriev I.V."/>
        </authorList>
    </citation>
    <scope>NUCLEOTIDE SEQUENCE [LARGE SCALE GENOMIC DNA]</scope>
    <source>
        <strain evidence="5 6">ATCC 12442</strain>
    </source>
</reference>
<feature type="site" description="Contributes to redox potential value" evidence="2">
    <location>
        <position position="10"/>
    </location>
</feature>
<dbReference type="InterPro" id="IPR005746">
    <property type="entry name" value="Thioredoxin"/>
</dbReference>
<dbReference type="STRING" id="61395.A0A1Y1WD47"/>
<sequence length="82" mass="8974">VDFTATWCGPCRMIGPIFHKLAETTEGVAFASVDVDKNKEVAEKYRIRAMPTFVFIRDGEKVDELAGANKGGLENKIQSLAA</sequence>
<feature type="active site" description="Nucleophile" evidence="2">
    <location>
        <position position="8"/>
    </location>
</feature>
<dbReference type="InterPro" id="IPR036249">
    <property type="entry name" value="Thioredoxin-like_sf"/>
</dbReference>
<feature type="site" description="Deprotonates C-terminal active site Cys" evidence="2">
    <location>
        <position position="2"/>
    </location>
</feature>
<name>A0A1Y1WD47_9FUNG</name>
<dbReference type="GeneID" id="63801211"/>
<organism evidence="5 6">
    <name type="scientific">Linderina pennispora</name>
    <dbReference type="NCBI Taxonomy" id="61395"/>
    <lineage>
        <taxon>Eukaryota</taxon>
        <taxon>Fungi</taxon>
        <taxon>Fungi incertae sedis</taxon>
        <taxon>Zoopagomycota</taxon>
        <taxon>Kickxellomycotina</taxon>
        <taxon>Kickxellomycetes</taxon>
        <taxon>Kickxellales</taxon>
        <taxon>Kickxellaceae</taxon>
        <taxon>Linderina</taxon>
    </lineage>
</organism>
<dbReference type="RefSeq" id="XP_040744773.1">
    <property type="nucleotide sequence ID" value="XM_040884563.1"/>
</dbReference>
<dbReference type="PROSITE" id="PS51352">
    <property type="entry name" value="THIOREDOXIN_2"/>
    <property type="match status" value="1"/>
</dbReference>
<dbReference type="Gene3D" id="3.40.30.10">
    <property type="entry name" value="Glutaredoxin"/>
    <property type="match status" value="1"/>
</dbReference>
<dbReference type="PANTHER" id="PTHR46115">
    <property type="entry name" value="THIOREDOXIN-LIKE PROTEIN 1"/>
    <property type="match status" value="1"/>
</dbReference>
<dbReference type="InterPro" id="IPR013766">
    <property type="entry name" value="Thioredoxin_domain"/>
</dbReference>
<dbReference type="OrthoDB" id="2121326at2759"/>
<gene>
    <name evidence="5" type="ORF">DL89DRAFT_222063</name>
</gene>
<feature type="non-terminal residue" evidence="5">
    <location>
        <position position="1"/>
    </location>
</feature>
<feature type="domain" description="Thioredoxin" evidence="4">
    <location>
        <begin position="1"/>
        <end position="82"/>
    </location>
</feature>
<proteinExistence type="predicted"/>
<keyword evidence="1 3" id="KW-1015">Disulfide bond</keyword>
<evidence type="ECO:0000313" key="5">
    <source>
        <dbReference type="EMBL" id="ORX71258.1"/>
    </source>
</evidence>
<feature type="active site" description="Nucleophile" evidence="2">
    <location>
        <position position="11"/>
    </location>
</feature>
<dbReference type="GO" id="GO:0015035">
    <property type="term" value="F:protein-disulfide reductase activity"/>
    <property type="evidence" value="ECO:0007669"/>
    <property type="project" value="InterPro"/>
</dbReference>